<dbReference type="PANTHER" id="PTHR21180:SF32">
    <property type="entry name" value="ENDONUCLEASE_EXONUCLEASE_PHOSPHATASE FAMILY DOMAIN-CONTAINING PROTEIN 1"/>
    <property type="match status" value="1"/>
</dbReference>
<comment type="caution">
    <text evidence="3">The sequence shown here is derived from an EMBL/GenBank/DDBJ whole genome shotgun (WGS) entry which is preliminary data.</text>
</comment>
<dbReference type="InterPro" id="IPR004509">
    <property type="entry name" value="Competence_ComEA_HhH"/>
</dbReference>
<reference evidence="3 4" key="1">
    <citation type="journal article" date="2016" name="Genome Announc.">
        <title>Draft Genome Sequence of Criibacterium bergeronii gen. nov., sp. nov., Strain CCRI-22567T, Isolated from a Vaginal Sample from a Woman with Bacterial Vaginosis.</title>
        <authorList>
            <person name="Maheux A.F."/>
            <person name="Berube E."/>
            <person name="Boudreau D.K."/>
            <person name="Raymond F."/>
            <person name="Corbeil J."/>
            <person name="Roy P.H."/>
            <person name="Boissinot M."/>
            <person name="Omar R.F."/>
        </authorList>
    </citation>
    <scope>NUCLEOTIDE SEQUENCE [LARGE SCALE GENOMIC DNA]</scope>
    <source>
        <strain evidence="3 4">CCRI-22567</strain>
    </source>
</reference>
<dbReference type="GO" id="GO:0015627">
    <property type="term" value="C:type II protein secretion system complex"/>
    <property type="evidence" value="ECO:0007669"/>
    <property type="project" value="TreeGrafter"/>
</dbReference>
<evidence type="ECO:0000313" key="4">
    <source>
        <dbReference type="Proteomes" id="UP000093352"/>
    </source>
</evidence>
<dbReference type="AlphaFoldDB" id="A0A371IMC9"/>
<dbReference type="InterPro" id="IPR010994">
    <property type="entry name" value="RuvA_2-like"/>
</dbReference>
<dbReference type="Proteomes" id="UP000093352">
    <property type="component" value="Unassembled WGS sequence"/>
</dbReference>
<sequence length="231" mass="25881">MIKININNYEGKKMKKKDIAIVIIVLVILSLIFLFKFFRRNDNVILDKSDNNIQAQQEIEIKSLADTKQSNEAPQKEYIAVYISGQVKEPKVVELKSDSRLIDAIQKCGGFLEDADKDAVNLAVILKDEEHYIVPKIGEINVANCQADSSEKNVAMTGLVSQTPKQSGKININTADKSELMKLPKVGDKTADKIITYRQNNGNFQKIEDIKNISGIGDKTFDSMKDMITVE</sequence>
<keyword evidence="1" id="KW-0812">Transmembrane</keyword>
<dbReference type="SMART" id="SM00278">
    <property type="entry name" value="HhH1"/>
    <property type="match status" value="2"/>
</dbReference>
<dbReference type="SUPFAM" id="SSF47781">
    <property type="entry name" value="RuvA domain 2-like"/>
    <property type="match status" value="1"/>
</dbReference>
<protein>
    <submittedName>
        <fullName evidence="3">Competence protein ComEA</fullName>
    </submittedName>
</protein>
<accession>A0A371IMC9</accession>
<dbReference type="STRING" id="1871336.BBG48_06035"/>
<keyword evidence="1" id="KW-1133">Transmembrane helix</keyword>
<evidence type="ECO:0000259" key="2">
    <source>
        <dbReference type="SMART" id="SM00278"/>
    </source>
</evidence>
<dbReference type="Gene3D" id="1.10.150.280">
    <property type="entry name" value="AF1531-like domain"/>
    <property type="match status" value="1"/>
</dbReference>
<dbReference type="Gene3D" id="3.10.560.10">
    <property type="entry name" value="Outer membrane lipoprotein wza domain like"/>
    <property type="match status" value="1"/>
</dbReference>
<proteinExistence type="predicted"/>
<feature type="transmembrane region" description="Helical" evidence="1">
    <location>
        <begin position="20"/>
        <end position="38"/>
    </location>
</feature>
<dbReference type="GO" id="GO:0003677">
    <property type="term" value="F:DNA binding"/>
    <property type="evidence" value="ECO:0007669"/>
    <property type="project" value="InterPro"/>
</dbReference>
<dbReference type="InterPro" id="IPR019554">
    <property type="entry name" value="Soluble_ligand-bd"/>
</dbReference>
<dbReference type="GO" id="GO:0015628">
    <property type="term" value="P:protein secretion by the type II secretion system"/>
    <property type="evidence" value="ECO:0007669"/>
    <property type="project" value="TreeGrafter"/>
</dbReference>
<keyword evidence="4" id="KW-1185">Reference proteome</keyword>
<name>A0A371IMC9_9FIRM</name>
<dbReference type="PANTHER" id="PTHR21180">
    <property type="entry name" value="ENDONUCLEASE/EXONUCLEASE/PHOSPHATASE FAMILY DOMAIN-CONTAINING PROTEIN 1"/>
    <property type="match status" value="1"/>
</dbReference>
<dbReference type="RefSeq" id="WP_094754353.1">
    <property type="nucleotide sequence ID" value="NZ_MBEW02000005.1"/>
</dbReference>
<keyword evidence="1" id="KW-0472">Membrane</keyword>
<feature type="domain" description="Helix-hairpin-helix DNA-binding motif class 1" evidence="2">
    <location>
        <begin position="178"/>
        <end position="197"/>
    </location>
</feature>
<organism evidence="3 4">
    <name type="scientific">Criibacterium bergeronii</name>
    <dbReference type="NCBI Taxonomy" id="1871336"/>
    <lineage>
        <taxon>Bacteria</taxon>
        <taxon>Bacillati</taxon>
        <taxon>Bacillota</taxon>
        <taxon>Clostridia</taxon>
        <taxon>Peptostreptococcales</taxon>
        <taxon>Filifactoraceae</taxon>
        <taxon>Criibacterium</taxon>
    </lineage>
</organism>
<evidence type="ECO:0000313" key="3">
    <source>
        <dbReference type="EMBL" id="RDY21653.1"/>
    </source>
</evidence>
<dbReference type="InterPro" id="IPR051675">
    <property type="entry name" value="Endo/Exo/Phosphatase_dom_1"/>
</dbReference>
<dbReference type="EMBL" id="MBEW02000005">
    <property type="protein sequence ID" value="RDY21653.1"/>
    <property type="molecule type" value="Genomic_DNA"/>
</dbReference>
<dbReference type="GO" id="GO:0006281">
    <property type="term" value="P:DNA repair"/>
    <property type="evidence" value="ECO:0007669"/>
    <property type="project" value="InterPro"/>
</dbReference>
<feature type="domain" description="Helix-hairpin-helix DNA-binding motif class 1" evidence="2">
    <location>
        <begin position="208"/>
        <end position="227"/>
    </location>
</feature>
<dbReference type="Pfam" id="PF10531">
    <property type="entry name" value="SLBB"/>
    <property type="match status" value="1"/>
</dbReference>
<dbReference type="Pfam" id="PF12836">
    <property type="entry name" value="HHH_3"/>
    <property type="match status" value="1"/>
</dbReference>
<dbReference type="InterPro" id="IPR003583">
    <property type="entry name" value="Hlx-hairpin-Hlx_DNA-bd_motif"/>
</dbReference>
<gene>
    <name evidence="3" type="ORF">BBG48_003470</name>
</gene>
<dbReference type="NCBIfam" id="TIGR00426">
    <property type="entry name" value="competence protein ComEA helix-hairpin-helix repeat region"/>
    <property type="match status" value="1"/>
</dbReference>
<evidence type="ECO:0000256" key="1">
    <source>
        <dbReference type="SAM" id="Phobius"/>
    </source>
</evidence>